<evidence type="ECO:0000256" key="4">
    <source>
        <dbReference type="ARBA" id="ARBA00005178"/>
    </source>
</evidence>
<dbReference type="InterPro" id="IPR003759">
    <property type="entry name" value="Cbl-bd_cap"/>
</dbReference>
<feature type="binding site" evidence="21 23">
    <location>
        <position position="237"/>
    </location>
    <ligand>
        <name>Zn(2+)</name>
        <dbReference type="ChEBI" id="CHEBI:29105"/>
    </ligand>
</feature>
<dbReference type="PROSITE" id="PS51337">
    <property type="entry name" value="B12_BINDING_NTER"/>
    <property type="match status" value="1"/>
</dbReference>
<dbReference type="InterPro" id="IPR036594">
    <property type="entry name" value="Meth_synthase_dom"/>
</dbReference>
<dbReference type="InterPro" id="IPR036589">
    <property type="entry name" value="HCY_dom_sf"/>
</dbReference>
<evidence type="ECO:0000259" key="25">
    <source>
        <dbReference type="PROSITE" id="PS50972"/>
    </source>
</evidence>
<dbReference type="SMART" id="SM01018">
    <property type="entry name" value="B12-binding_2"/>
    <property type="match status" value="1"/>
</dbReference>
<dbReference type="AlphaFoldDB" id="A0A0J7AJ49"/>
<dbReference type="CDD" id="cd02069">
    <property type="entry name" value="methionine_synthase_B12_BD"/>
    <property type="match status" value="1"/>
</dbReference>
<dbReference type="RefSeq" id="WP_048476947.1">
    <property type="nucleotide sequence ID" value="NZ_JBIRUD010000012.1"/>
</dbReference>
<dbReference type="Pfam" id="PF02965">
    <property type="entry name" value="Met_synt_B12"/>
    <property type="match status" value="1"/>
</dbReference>
<feature type="binding site" description="axial binding residue" evidence="21">
    <location>
        <position position="747"/>
    </location>
    <ligand>
        <name>methylcob(III)alamin</name>
        <dbReference type="ChEBI" id="CHEBI:28115"/>
    </ligand>
    <ligandPart>
        <name>Co</name>
        <dbReference type="ChEBI" id="CHEBI:27638"/>
    </ligandPart>
</feature>
<dbReference type="InterPro" id="IPR033706">
    <property type="entry name" value="Met_synthase_B12-bd"/>
</dbReference>
<feature type="domain" description="Pterin-binding" evidence="25">
    <location>
        <begin position="349"/>
        <end position="612"/>
    </location>
</feature>
<dbReference type="Pfam" id="PF00809">
    <property type="entry name" value="Pterin_bind"/>
    <property type="match status" value="1"/>
</dbReference>
<dbReference type="NCBIfam" id="TIGR02082">
    <property type="entry name" value="metH"/>
    <property type="match status" value="1"/>
</dbReference>
<evidence type="ECO:0000256" key="23">
    <source>
        <dbReference type="PROSITE-ProRule" id="PRU00333"/>
    </source>
</evidence>
<dbReference type="GO" id="GO:0005829">
    <property type="term" value="C:cytosol"/>
    <property type="evidence" value="ECO:0007669"/>
    <property type="project" value="TreeGrafter"/>
</dbReference>
<evidence type="ECO:0000256" key="5">
    <source>
        <dbReference type="ARBA" id="ARBA00010398"/>
    </source>
</evidence>
<dbReference type="InterPro" id="IPR004223">
    <property type="entry name" value="VitB12-dep_Met_synth_activ_dom"/>
</dbReference>
<dbReference type="SUPFAM" id="SSF47644">
    <property type="entry name" value="Methionine synthase domain"/>
    <property type="match status" value="1"/>
</dbReference>
<keyword evidence="12 20" id="KW-0949">S-adenosyl-L-methionine</keyword>
<feature type="binding site" evidence="22">
    <location>
        <position position="932"/>
    </location>
    <ligand>
        <name>S-adenosyl-L-methionine</name>
        <dbReference type="ChEBI" id="CHEBI:59789"/>
    </ligand>
</feature>
<accession>A0A0J7AJ49</accession>
<dbReference type="SUPFAM" id="SSF56507">
    <property type="entry name" value="Methionine synthase activation domain-like"/>
    <property type="match status" value="1"/>
</dbReference>
<evidence type="ECO:0000256" key="10">
    <source>
        <dbReference type="ARBA" id="ARBA00022628"/>
    </source>
</evidence>
<dbReference type="EC" id="2.1.1.13" evidence="6 19"/>
<evidence type="ECO:0000256" key="21">
    <source>
        <dbReference type="PIRSR" id="PIRSR000381-1"/>
    </source>
</evidence>
<dbReference type="SUPFAM" id="SSF51717">
    <property type="entry name" value="Dihydropteroate synthetase-like"/>
    <property type="match status" value="1"/>
</dbReference>
<dbReference type="SUPFAM" id="SSF82282">
    <property type="entry name" value="Homocysteine S-methyltransferase"/>
    <property type="match status" value="1"/>
</dbReference>
<dbReference type="PATRIC" id="fig|66430.4.peg.5275"/>
<dbReference type="GO" id="GO:0008705">
    <property type="term" value="F:methionine synthase activity"/>
    <property type="evidence" value="ECO:0007669"/>
    <property type="project" value="UniProtKB-UniRule"/>
</dbReference>
<dbReference type="GO" id="GO:0008270">
    <property type="term" value="F:zinc ion binding"/>
    <property type="evidence" value="ECO:0007669"/>
    <property type="project" value="UniProtKB-UniRule"/>
</dbReference>
<dbReference type="GO" id="GO:0046653">
    <property type="term" value="P:tetrahydrofolate metabolic process"/>
    <property type="evidence" value="ECO:0007669"/>
    <property type="project" value="TreeGrafter"/>
</dbReference>
<dbReference type="Pfam" id="PF02310">
    <property type="entry name" value="B12-binding"/>
    <property type="match status" value="1"/>
</dbReference>
<dbReference type="PIRSF" id="PIRSF000381">
    <property type="entry name" value="MetH"/>
    <property type="match status" value="1"/>
</dbReference>
<evidence type="ECO:0000256" key="9">
    <source>
        <dbReference type="ARBA" id="ARBA00022605"/>
    </source>
</evidence>
<comment type="similarity">
    <text evidence="5">Belongs to the vitamin-B12 dependent methionine synthase family.</text>
</comment>
<evidence type="ECO:0000256" key="15">
    <source>
        <dbReference type="ARBA" id="ARBA00022833"/>
    </source>
</evidence>
<evidence type="ECO:0000256" key="8">
    <source>
        <dbReference type="ARBA" id="ARBA00022603"/>
    </source>
</evidence>
<organism evidence="29 30">
    <name type="scientific">Streptomyces roseus</name>
    <dbReference type="NCBI Taxonomy" id="66430"/>
    <lineage>
        <taxon>Bacteria</taxon>
        <taxon>Bacillati</taxon>
        <taxon>Actinomycetota</taxon>
        <taxon>Actinomycetes</taxon>
        <taxon>Kitasatosporales</taxon>
        <taxon>Streptomycetaceae</taxon>
        <taxon>Streptomyces</taxon>
    </lineage>
</organism>
<dbReference type="FunFam" id="1.10.1240.10:FF:000002">
    <property type="entry name" value="Methionine synthase"/>
    <property type="match status" value="1"/>
</dbReference>
<evidence type="ECO:0000256" key="6">
    <source>
        <dbReference type="ARBA" id="ARBA00012032"/>
    </source>
</evidence>
<evidence type="ECO:0000256" key="11">
    <source>
        <dbReference type="ARBA" id="ARBA00022679"/>
    </source>
</evidence>
<dbReference type="EMBL" id="LFML01000053">
    <property type="protein sequence ID" value="KMO97136.1"/>
    <property type="molecule type" value="Genomic_DNA"/>
</dbReference>
<dbReference type="InterPro" id="IPR037010">
    <property type="entry name" value="VitB12-dep_Met_synth_activ_sf"/>
</dbReference>
<evidence type="ECO:0000256" key="7">
    <source>
        <dbReference type="ARBA" id="ARBA00013998"/>
    </source>
</evidence>
<feature type="domain" description="AdoMet activation" evidence="26">
    <location>
        <begin position="881"/>
        <end position="1170"/>
    </location>
</feature>
<evidence type="ECO:0000256" key="18">
    <source>
        <dbReference type="ARBA" id="ARBA00025552"/>
    </source>
</evidence>
<evidence type="ECO:0000313" key="30">
    <source>
        <dbReference type="Proteomes" id="UP000035932"/>
    </source>
</evidence>
<dbReference type="PANTHER" id="PTHR45833">
    <property type="entry name" value="METHIONINE SYNTHASE"/>
    <property type="match status" value="1"/>
</dbReference>
<keyword evidence="17 20" id="KW-0170">Cobalt</keyword>
<evidence type="ECO:0000256" key="12">
    <source>
        <dbReference type="ARBA" id="ARBA00022691"/>
    </source>
</evidence>
<gene>
    <name evidence="29" type="ORF">ACS04_14230</name>
</gene>
<keyword evidence="8 20" id="KW-0489">Methyltransferase</keyword>
<feature type="domain" description="B12-binding N-terminal" evidence="28">
    <location>
        <begin position="641"/>
        <end position="734"/>
    </location>
</feature>
<dbReference type="FunFam" id="3.40.50.280:FF:000004">
    <property type="entry name" value="Methionine synthase"/>
    <property type="match status" value="1"/>
</dbReference>
<evidence type="ECO:0000256" key="17">
    <source>
        <dbReference type="ARBA" id="ARBA00023285"/>
    </source>
</evidence>
<dbReference type="Gene3D" id="3.10.196.10">
    <property type="entry name" value="Vitamin B12-dependent methionine synthase, activation domain"/>
    <property type="match status" value="1"/>
</dbReference>
<dbReference type="FunFam" id="3.20.20.20:FF:000007">
    <property type="entry name" value="Methionine synthase"/>
    <property type="match status" value="1"/>
</dbReference>
<keyword evidence="15 20" id="KW-0862">Zinc</keyword>
<evidence type="ECO:0000256" key="2">
    <source>
        <dbReference type="ARBA" id="ARBA00001947"/>
    </source>
</evidence>
<feature type="binding site" evidence="22">
    <location>
        <position position="850"/>
    </location>
    <ligand>
        <name>methylcob(III)alamin</name>
        <dbReference type="ChEBI" id="CHEBI:28115"/>
    </ligand>
</feature>
<dbReference type="Gene3D" id="3.40.50.280">
    <property type="entry name" value="Cobalamin-binding domain"/>
    <property type="match status" value="1"/>
</dbReference>
<feature type="binding site" evidence="21 23">
    <location>
        <position position="303"/>
    </location>
    <ligand>
        <name>Zn(2+)</name>
        <dbReference type="ChEBI" id="CHEBI:29105"/>
    </ligand>
</feature>
<comment type="domain">
    <text evidence="20">Modular enzyme with four functionally distinct domains. The isolated Hcy-binding domain catalyzes methyl transfer from free methylcobalamin to homocysteine. The Hcy-binding domain in association with the pterin-binding domain catalyzes the methylation of cob(I)alamin by methyltetrahydrofolate and the methylation of homocysteine. The B12-binding domain binds the cofactor. The AdoMet activation domain binds S-adenosyl-L-methionine. Under aerobic conditions cob(I)alamin can be converted to inactive cob(II)alamin. Reductive methylation by S-adenosyl-L-methionine and flavodoxin regenerates methylcobalamin.</text>
</comment>
<dbReference type="Gene3D" id="1.10.1240.10">
    <property type="entry name" value="Methionine synthase domain"/>
    <property type="match status" value="1"/>
</dbReference>
<dbReference type="InterPro" id="IPR000489">
    <property type="entry name" value="Pterin-binding_dom"/>
</dbReference>
<dbReference type="PANTHER" id="PTHR45833:SF1">
    <property type="entry name" value="METHIONINE SYNTHASE"/>
    <property type="match status" value="1"/>
</dbReference>
<feature type="binding site" evidence="22">
    <location>
        <position position="792"/>
    </location>
    <ligand>
        <name>methylcob(III)alamin</name>
        <dbReference type="ChEBI" id="CHEBI:28115"/>
    </ligand>
</feature>
<feature type="domain" description="B12-binding" evidence="27">
    <location>
        <begin position="734"/>
        <end position="871"/>
    </location>
</feature>
<evidence type="ECO:0000256" key="20">
    <source>
        <dbReference type="PIRNR" id="PIRNR000381"/>
    </source>
</evidence>
<dbReference type="GO" id="GO:0031419">
    <property type="term" value="F:cobalamin binding"/>
    <property type="evidence" value="ECO:0007669"/>
    <property type="project" value="UniProtKB-UniRule"/>
</dbReference>
<evidence type="ECO:0000259" key="26">
    <source>
        <dbReference type="PROSITE" id="PS50974"/>
    </source>
</evidence>
<evidence type="ECO:0000256" key="1">
    <source>
        <dbReference type="ARBA" id="ARBA00001700"/>
    </source>
</evidence>
<evidence type="ECO:0000256" key="13">
    <source>
        <dbReference type="ARBA" id="ARBA00022723"/>
    </source>
</evidence>
<comment type="function">
    <text evidence="18 20">Catalyzes the transfer of a methyl group from methyl-cobalamin to homocysteine, yielding enzyme-bound cob(I)alamin and methionine. Subsequently, remethylates the cofactor using methyltetrahydrofolate.</text>
</comment>
<keyword evidence="11 20" id="KW-0808">Transferase</keyword>
<dbReference type="InterPro" id="IPR011822">
    <property type="entry name" value="MetH"/>
</dbReference>
<dbReference type="Proteomes" id="UP000035932">
    <property type="component" value="Unassembled WGS sequence"/>
</dbReference>
<evidence type="ECO:0000259" key="27">
    <source>
        <dbReference type="PROSITE" id="PS51332"/>
    </source>
</evidence>
<keyword evidence="9 20" id="KW-0028">Amino-acid biosynthesis</keyword>
<keyword evidence="16 20" id="KW-0486">Methionine biosynthesis</keyword>
<dbReference type="InterPro" id="IPR050554">
    <property type="entry name" value="Met_Synthase/Corrinoid"/>
</dbReference>
<feature type="domain" description="Hcy-binding" evidence="24">
    <location>
        <begin position="15"/>
        <end position="318"/>
    </location>
</feature>
<comment type="cofactor">
    <cofactor evidence="2 20 23">
        <name>Zn(2+)</name>
        <dbReference type="ChEBI" id="CHEBI:29105"/>
    </cofactor>
</comment>
<dbReference type="Pfam" id="PF02574">
    <property type="entry name" value="S-methyl_trans"/>
    <property type="match status" value="1"/>
</dbReference>
<keyword evidence="14" id="KW-0677">Repeat</keyword>
<dbReference type="GO" id="GO:0050667">
    <property type="term" value="P:homocysteine metabolic process"/>
    <property type="evidence" value="ECO:0007669"/>
    <property type="project" value="TreeGrafter"/>
</dbReference>
<dbReference type="SUPFAM" id="SSF52242">
    <property type="entry name" value="Cobalamin (vitamin B12)-binding domain"/>
    <property type="match status" value="1"/>
</dbReference>
<reference evidence="29 30" key="1">
    <citation type="submission" date="2015-06" db="EMBL/GenBank/DDBJ databases">
        <title>Recapitulation of the evolution of biosynthetic gene clusters reveals hidden chemical diversity on bacterial genomes.</title>
        <authorList>
            <person name="Cruz-Morales P."/>
            <person name="Martinez-Guerrero C."/>
            <person name="Morales-Escalante M.A."/>
            <person name="Yanez-Guerra L.A."/>
            <person name="Kopp J.F."/>
            <person name="Feldmann J."/>
            <person name="Ramos-Aboites H.E."/>
            <person name="Barona-Gomez F."/>
        </authorList>
    </citation>
    <scope>NUCLEOTIDE SEQUENCE [LARGE SCALE GENOMIC DNA]</scope>
    <source>
        <strain evidence="29 30">ATCC 31245</strain>
    </source>
</reference>
<feature type="binding site" evidence="22">
    <location>
        <begin position="1166"/>
        <end position="1167"/>
    </location>
    <ligand>
        <name>S-adenosyl-L-methionine</name>
        <dbReference type="ChEBI" id="CHEBI:59789"/>
    </ligand>
</feature>
<comment type="cofactor">
    <cofactor evidence="3 20 21">
        <name>methylcob(III)alamin</name>
        <dbReference type="ChEBI" id="CHEBI:28115"/>
    </cofactor>
</comment>
<dbReference type="Gene3D" id="3.20.20.330">
    <property type="entry name" value="Homocysteine-binding-like domain"/>
    <property type="match status" value="1"/>
</dbReference>
<keyword evidence="30" id="KW-1185">Reference proteome</keyword>
<dbReference type="STRING" id="66430.ACS04_14230"/>
<evidence type="ECO:0000259" key="28">
    <source>
        <dbReference type="PROSITE" id="PS51337"/>
    </source>
</evidence>
<dbReference type="GO" id="GO:0032259">
    <property type="term" value="P:methylation"/>
    <property type="evidence" value="ECO:0007669"/>
    <property type="project" value="UniProtKB-KW"/>
</dbReference>
<feature type="binding site" evidence="22">
    <location>
        <position position="1112"/>
    </location>
    <ligand>
        <name>S-adenosyl-L-methionine</name>
        <dbReference type="ChEBI" id="CHEBI:59789"/>
    </ligand>
</feature>
<comment type="pathway">
    <text evidence="4 20">Amino-acid biosynthesis; L-methionine biosynthesis via de novo pathway; L-methionine from L-homocysteine (MetH route): step 1/1.</text>
</comment>
<dbReference type="UniPathway" id="UPA00051">
    <property type="reaction ID" value="UER00081"/>
</dbReference>
<evidence type="ECO:0000256" key="22">
    <source>
        <dbReference type="PIRSR" id="PIRSR000381-2"/>
    </source>
</evidence>
<dbReference type="PROSITE" id="PS50970">
    <property type="entry name" value="HCY"/>
    <property type="match status" value="1"/>
</dbReference>
<keyword evidence="13 20" id="KW-0479">Metal-binding</keyword>
<evidence type="ECO:0000313" key="29">
    <source>
        <dbReference type="EMBL" id="KMO97136.1"/>
    </source>
</evidence>
<dbReference type="OrthoDB" id="9803687at2"/>
<dbReference type="FunFam" id="3.20.20.330:FF:000006">
    <property type="entry name" value="Methionine synthase"/>
    <property type="match status" value="1"/>
</dbReference>
<comment type="caution">
    <text evidence="29">The sequence shown here is derived from an EMBL/GenBank/DDBJ whole genome shotgun (WGS) entry which is preliminary data.</text>
</comment>
<dbReference type="Pfam" id="PF02607">
    <property type="entry name" value="B12-binding_2"/>
    <property type="match status" value="1"/>
</dbReference>
<comment type="catalytic activity">
    <reaction evidence="1 20">
        <text>(6S)-5-methyl-5,6,7,8-tetrahydrofolate + L-homocysteine = (6S)-5,6,7,8-tetrahydrofolate + L-methionine</text>
        <dbReference type="Rhea" id="RHEA:11172"/>
        <dbReference type="ChEBI" id="CHEBI:18608"/>
        <dbReference type="ChEBI" id="CHEBI:57453"/>
        <dbReference type="ChEBI" id="CHEBI:57844"/>
        <dbReference type="ChEBI" id="CHEBI:58199"/>
        <dbReference type="EC" id="2.1.1.13"/>
    </reaction>
</comment>
<feature type="binding site" evidence="21 23">
    <location>
        <position position="304"/>
    </location>
    <ligand>
        <name>Zn(2+)</name>
        <dbReference type="ChEBI" id="CHEBI:29105"/>
    </ligand>
</feature>
<sequence length="1170" mass="127940">MASLPNPPADTRTRADALREALATRVVVADGAMGTMLQAQDPSMEDFQQLEGCNEVLNVTRPDIVRSVHDAYFAVGVDCVETNTFGANFAALAEYDIPERNFELSESGARIAREVADEYTAATGQQRWVLGSMGPGTKLPTLGHIDYATIRDAYQVNAEGLISGGADALLVETTQDLLQTKSSIIGARRAMEALGLFVPLICSVTVETTGTMLLGSEIGAALTALEPLGIDMIGLNCATGPAEMSEHLRYLARNARIPLSCMPNAGLPVLGKNGAHYPLSAPELADAQETFVREYGLSLVGGCCGTTPEHLRQVVERVRALSPAVREPRPEPGASSLYQTVPFRQDTAYMAIGERTNANGSKKFREAMLDARWDDCVEMARDQIREGAHMLDLCVDYVGRDGVADMKELAGRFATASTLPIVLDSTEVPVIQAGLEKLGGRAVINSVNYEDGDGPDSRFAKVTRLAREHGAALIALTIDEEGQARTVEHKVAIAERLIADLTGNWGINESDILIDTLTFTICTGQEESRKDGIATIESIRELKRRHPDVQTTLGLSNISFGLNPAARVLLNSVFLDECVKAGLDSAIVHASKILPIARFDEEQVNTALDLIYDRRAQDYDPLQKLMALFEGVNTKSLKAGRAEELMALPLDERLQRRIIDGEKNGLEADLDEALQTRAALDIVNDTLLEGMKVVGELFGSGQMQLPFVLQSAEVMKTAVAYLEPHMEKTDDEGKGTIVLATVRGDVHDIGKNLVDIILTNNGYNVVNIGIKQPVSAILEAAQEHKADVIGMSGLLVKSTVIMKENLEELNQRKLAADYPVILGGAALTRAYVEQDLHEIYEGEVRYARDAFEGLRLMDALIAVKRGVPGASLPELKQRRVAKRDTPVVQVEEPEEKGGRSDVAVDNPVPTPPFWGTRVVKGIPLKDYASWLDEGALFKGQWGLKQARAGGATYEELVESEGRPRLRGLLDKLHTENLLEAAVVYGYFPCVSKGEDLIILDDDGNERTRFTFPRQRRGRRLCLADFFRPEESGETDVVGLQVVTVGSRIGEATAKLFESDSYREYLELHGLSVQLAEAMAEYWHARVRAELGFGGEDPAAVEDMFDLKYRGARFSLGYGACPDLEDRAKIADLLRPERIGVHLSEEFQLHPEQSTDAIVIHHPEAKYFNAR</sequence>
<dbReference type="PROSITE" id="PS50974">
    <property type="entry name" value="ADOMET_ACTIVATION"/>
    <property type="match status" value="1"/>
</dbReference>
<dbReference type="InterPro" id="IPR011005">
    <property type="entry name" value="Dihydropteroate_synth-like_sf"/>
</dbReference>
<feature type="binding site" evidence="22">
    <location>
        <begin position="744"/>
        <end position="748"/>
    </location>
    <ligand>
        <name>methylcob(III)alamin</name>
        <dbReference type="ChEBI" id="CHEBI:28115"/>
    </ligand>
</feature>
<dbReference type="InterPro" id="IPR036724">
    <property type="entry name" value="Cobalamin-bd_sf"/>
</dbReference>
<evidence type="ECO:0000256" key="14">
    <source>
        <dbReference type="ARBA" id="ARBA00022737"/>
    </source>
</evidence>
<dbReference type="Gene3D" id="3.20.20.20">
    <property type="entry name" value="Dihydropteroate synthase-like"/>
    <property type="match status" value="1"/>
</dbReference>
<dbReference type="InterPro" id="IPR006158">
    <property type="entry name" value="Cobalamin-bd"/>
</dbReference>
<keyword evidence="10 20" id="KW-0846">Cobalamin</keyword>
<evidence type="ECO:0000256" key="3">
    <source>
        <dbReference type="ARBA" id="ARBA00001956"/>
    </source>
</evidence>
<evidence type="ECO:0000256" key="16">
    <source>
        <dbReference type="ARBA" id="ARBA00023167"/>
    </source>
</evidence>
<name>A0A0J7AJ49_9ACTN</name>
<dbReference type="InterPro" id="IPR003726">
    <property type="entry name" value="HCY_dom"/>
</dbReference>
<dbReference type="PROSITE" id="PS51332">
    <property type="entry name" value="B12_BINDING"/>
    <property type="match status" value="1"/>
</dbReference>
<proteinExistence type="inferred from homology"/>
<evidence type="ECO:0000259" key="24">
    <source>
        <dbReference type="PROSITE" id="PS50970"/>
    </source>
</evidence>
<evidence type="ECO:0000256" key="19">
    <source>
        <dbReference type="NCBIfam" id="TIGR02082"/>
    </source>
</evidence>
<dbReference type="PROSITE" id="PS50972">
    <property type="entry name" value="PTERIN_BINDING"/>
    <property type="match status" value="1"/>
</dbReference>
<protein>
    <recommendedName>
        <fullName evidence="7 19">Methionine synthase</fullName>
        <ecNumber evidence="6 19">2.1.1.13</ecNumber>
    </recommendedName>
    <alternativeName>
        <fullName evidence="20">5-methyltetrahydrofolate--homocysteine methyltransferase</fullName>
    </alternativeName>
</protein>
<dbReference type="CDD" id="cd00740">
    <property type="entry name" value="MeTr"/>
    <property type="match status" value="1"/>
</dbReference>